<dbReference type="GO" id="GO:0008033">
    <property type="term" value="P:tRNA processing"/>
    <property type="evidence" value="ECO:0007669"/>
    <property type="project" value="UniProtKB-KW"/>
</dbReference>
<dbReference type="GO" id="GO:0042245">
    <property type="term" value="P:RNA repair"/>
    <property type="evidence" value="ECO:0007669"/>
    <property type="project" value="UniProtKB-KW"/>
</dbReference>
<evidence type="ECO:0000256" key="2">
    <source>
        <dbReference type="ARBA" id="ARBA00022679"/>
    </source>
</evidence>
<dbReference type="GO" id="GO:0005524">
    <property type="term" value="F:ATP binding"/>
    <property type="evidence" value="ECO:0007669"/>
    <property type="project" value="UniProtKB-KW"/>
</dbReference>
<dbReference type="PANTHER" id="PTHR47545">
    <property type="entry name" value="MULTIFUNCTIONAL CCA PROTEIN"/>
    <property type="match status" value="1"/>
</dbReference>
<keyword evidence="6" id="KW-0547">Nucleotide-binding</keyword>
<feature type="domain" description="HD/PDEase" evidence="12">
    <location>
        <begin position="236"/>
        <end position="398"/>
    </location>
</feature>
<gene>
    <name evidence="13" type="ORF">PRVXH_000969</name>
</gene>
<evidence type="ECO:0000256" key="1">
    <source>
        <dbReference type="ARBA" id="ARBA00001946"/>
    </source>
</evidence>
<dbReference type="PANTHER" id="PTHR47545:SF1">
    <property type="entry name" value="MULTIFUNCTIONAL CCA PROTEIN"/>
    <property type="match status" value="1"/>
</dbReference>
<dbReference type="SUPFAM" id="SSF81301">
    <property type="entry name" value="Nucleotidyltransferase"/>
    <property type="match status" value="1"/>
</dbReference>
<name>A0AAU8HWA9_9FIRM</name>
<dbReference type="Gene3D" id="3.30.460.10">
    <property type="entry name" value="Beta Polymerase, domain 2"/>
    <property type="match status" value="1"/>
</dbReference>
<dbReference type="InterPro" id="IPR006675">
    <property type="entry name" value="HDIG_dom"/>
</dbReference>
<dbReference type="AlphaFoldDB" id="A0AAU8HWA9"/>
<reference evidence="13" key="2">
    <citation type="submission" date="2024-06" db="EMBL/GenBank/DDBJ databases">
        <authorList>
            <person name="Petrova K.O."/>
            <person name="Toshchakov S.V."/>
            <person name="Boltjanskaja Y.V."/>
            <person name="Kevbrin V.V."/>
        </authorList>
    </citation>
    <scope>NUCLEOTIDE SEQUENCE</scope>
    <source>
        <strain evidence="13">Z-710</strain>
    </source>
</reference>
<evidence type="ECO:0000256" key="6">
    <source>
        <dbReference type="ARBA" id="ARBA00022741"/>
    </source>
</evidence>
<sequence length="475" mass="54006">MSMSINEILKVIQSYKEDGREIYVVGGFVRDNLLGKSTKDIDIVCRNSKSLAEKIAQRLGGSFIPLDRKNGIYRVALKDNKFMLDVGCFTDDIKSDLLKRDFTVNAMAVSLEDYLAYGITESTVIDVAGGMQDLHKRLIVPISEENIDADPLRMLRAIRIAMTKEFSLSSNVQIKIKKDNHLLINCSKERIADELWQILSCVSAEKSFVLLDDLKVLGTLFPKMKELKATNQNFYHVENVFKHSLRVLKHLNDIVHNHQFPDEIQTEVLGYLYEDFKRGYPRYTTLKLAAFLHDIGKPKCMKVNEDGRITFHNHHKVGAELVGDYLKNLTISNDEKYLLKTMINYHMYPLNFYNNGKVSAKAMRRFVYKTGGDALGVLLLALADGNATNAAKGKNSFENQKFIYELLRKAVQLEKELKKLPKLLSGAEVMEIMGIPQSELVGEVLQKIKLQQVEGTIKNKPQAIAAVRNMKKKRQ</sequence>
<dbReference type="SUPFAM" id="SSF81891">
    <property type="entry name" value="Poly A polymerase C-terminal region-like"/>
    <property type="match status" value="1"/>
</dbReference>
<dbReference type="Pfam" id="PF01966">
    <property type="entry name" value="HD"/>
    <property type="match status" value="1"/>
</dbReference>
<keyword evidence="8" id="KW-0067">ATP-binding</keyword>
<dbReference type="InterPro" id="IPR003607">
    <property type="entry name" value="HD/PDEase_dom"/>
</dbReference>
<comment type="similarity">
    <text evidence="11">Belongs to the tRNA nucleotidyltransferase/poly(A) polymerase family.</text>
</comment>
<evidence type="ECO:0000256" key="8">
    <source>
        <dbReference type="ARBA" id="ARBA00022840"/>
    </source>
</evidence>
<keyword evidence="5" id="KW-0479">Metal-binding</keyword>
<comment type="cofactor">
    <cofactor evidence="1">
        <name>Mg(2+)</name>
        <dbReference type="ChEBI" id="CHEBI:18420"/>
    </cofactor>
</comment>
<evidence type="ECO:0000256" key="10">
    <source>
        <dbReference type="ARBA" id="ARBA00022884"/>
    </source>
</evidence>
<keyword evidence="2 11" id="KW-0808">Transferase</keyword>
<evidence type="ECO:0000259" key="12">
    <source>
        <dbReference type="SMART" id="SM00471"/>
    </source>
</evidence>
<dbReference type="CDD" id="cd00077">
    <property type="entry name" value="HDc"/>
    <property type="match status" value="1"/>
</dbReference>
<protein>
    <submittedName>
        <fullName evidence="13">HD domain-containing protein</fullName>
    </submittedName>
</protein>
<keyword evidence="3" id="KW-0819">tRNA processing</keyword>
<evidence type="ECO:0000256" key="9">
    <source>
        <dbReference type="ARBA" id="ARBA00022842"/>
    </source>
</evidence>
<dbReference type="InterPro" id="IPR002646">
    <property type="entry name" value="PolA_pol_head_dom"/>
</dbReference>
<dbReference type="EMBL" id="CP159485">
    <property type="protein sequence ID" value="XCI29639.1"/>
    <property type="molecule type" value="Genomic_DNA"/>
</dbReference>
<reference evidence="13" key="1">
    <citation type="journal article" date="2018" name="Antonie Van Leeuwenhoek">
        <title>Proteinivorax hydrogeniformans sp. nov., an anaerobic, haloalkaliphilic bacterium fermenting proteinaceous compounds with high hydrogen production.</title>
        <authorList>
            <person name="Boltyanskaya Y."/>
            <person name="Detkova E."/>
            <person name="Pimenov N."/>
            <person name="Kevbrin V."/>
        </authorList>
    </citation>
    <scope>NUCLEOTIDE SEQUENCE</scope>
    <source>
        <strain evidence="13">Z-710</strain>
    </source>
</reference>
<keyword evidence="9" id="KW-0460">Magnesium</keyword>
<evidence type="ECO:0000256" key="3">
    <source>
        <dbReference type="ARBA" id="ARBA00022694"/>
    </source>
</evidence>
<dbReference type="InterPro" id="IPR006674">
    <property type="entry name" value="HD_domain"/>
</dbReference>
<dbReference type="InterPro" id="IPR043519">
    <property type="entry name" value="NT_sf"/>
</dbReference>
<organism evidence="13">
    <name type="scientific">Proteinivorax hydrogeniformans</name>
    <dbReference type="NCBI Taxonomy" id="1826727"/>
    <lineage>
        <taxon>Bacteria</taxon>
        <taxon>Bacillati</taxon>
        <taxon>Bacillota</taxon>
        <taxon>Clostridia</taxon>
        <taxon>Eubacteriales</taxon>
        <taxon>Proteinivoracaceae</taxon>
        <taxon>Proteinivorax</taxon>
    </lineage>
</organism>
<dbReference type="InterPro" id="IPR032828">
    <property type="entry name" value="PolyA_RNA-bd"/>
</dbReference>
<keyword evidence="4" id="KW-0548">Nucleotidyltransferase</keyword>
<dbReference type="GO" id="GO:0003723">
    <property type="term" value="F:RNA binding"/>
    <property type="evidence" value="ECO:0007669"/>
    <property type="project" value="UniProtKB-KW"/>
</dbReference>
<dbReference type="Gene3D" id="1.10.3090.10">
    <property type="entry name" value="cca-adding enzyme, domain 2"/>
    <property type="match status" value="1"/>
</dbReference>
<dbReference type="GO" id="GO:0016779">
    <property type="term" value="F:nucleotidyltransferase activity"/>
    <property type="evidence" value="ECO:0007669"/>
    <property type="project" value="UniProtKB-KW"/>
</dbReference>
<evidence type="ECO:0000256" key="11">
    <source>
        <dbReference type="RuleBase" id="RU003953"/>
    </source>
</evidence>
<evidence type="ECO:0000256" key="4">
    <source>
        <dbReference type="ARBA" id="ARBA00022695"/>
    </source>
</evidence>
<dbReference type="GO" id="GO:0046872">
    <property type="term" value="F:metal ion binding"/>
    <property type="evidence" value="ECO:0007669"/>
    <property type="project" value="UniProtKB-KW"/>
</dbReference>
<dbReference type="NCBIfam" id="TIGR00277">
    <property type="entry name" value="HDIG"/>
    <property type="match status" value="1"/>
</dbReference>
<accession>A0AAU8HWA9</accession>
<dbReference type="Pfam" id="PF12627">
    <property type="entry name" value="PolyA_pol_RNAbd"/>
    <property type="match status" value="1"/>
</dbReference>
<evidence type="ECO:0000313" key="13">
    <source>
        <dbReference type="EMBL" id="XCI29639.1"/>
    </source>
</evidence>
<evidence type="ECO:0000256" key="5">
    <source>
        <dbReference type="ARBA" id="ARBA00022723"/>
    </source>
</evidence>
<keyword evidence="10 11" id="KW-0694">RNA-binding</keyword>
<dbReference type="InterPro" id="IPR050124">
    <property type="entry name" value="tRNA_CCA-adding_enzyme"/>
</dbReference>
<proteinExistence type="inferred from homology"/>
<evidence type="ECO:0000256" key="7">
    <source>
        <dbReference type="ARBA" id="ARBA00022800"/>
    </source>
</evidence>
<dbReference type="Pfam" id="PF01743">
    <property type="entry name" value="PolyA_pol"/>
    <property type="match status" value="1"/>
</dbReference>
<keyword evidence="7" id="KW-0692">RNA repair</keyword>
<dbReference type="SMART" id="SM00471">
    <property type="entry name" value="HDc"/>
    <property type="match status" value="1"/>
</dbReference>
<dbReference type="RefSeq" id="WP_353894187.1">
    <property type="nucleotide sequence ID" value="NZ_CP159485.1"/>
</dbReference>